<evidence type="ECO:0000256" key="4">
    <source>
        <dbReference type="ARBA" id="ARBA00023088"/>
    </source>
</evidence>
<keyword evidence="2" id="KW-0964">Secreted</keyword>
<evidence type="ECO:0000256" key="5">
    <source>
        <dbReference type="SAM" id="MobiDB-lite"/>
    </source>
</evidence>
<gene>
    <name evidence="8" type="ORF">WKI71_21530</name>
</gene>
<feature type="region of interest" description="Disordered" evidence="5">
    <location>
        <begin position="66"/>
        <end position="87"/>
    </location>
</feature>
<keyword evidence="6" id="KW-1133">Transmembrane helix</keyword>
<sequence length="123" mass="12262">MLDGSSVGSLKAKASVDVKLRLKVDADIPAGQGAVFVSADYINADESCGGYPDLDHHEFQILAKTDPGNDEAVNGTGGSDSGSLAETGSSDALSKVALAGGAALMLGAGAVVVARRRNADTNA</sequence>
<keyword evidence="9" id="KW-1185">Reference proteome</keyword>
<dbReference type="NCBIfam" id="TIGR01167">
    <property type="entry name" value="LPXTG_anchor"/>
    <property type="match status" value="1"/>
</dbReference>
<evidence type="ECO:0000259" key="7">
    <source>
        <dbReference type="PROSITE" id="PS50847"/>
    </source>
</evidence>
<proteinExistence type="predicted"/>
<dbReference type="PROSITE" id="PS50847">
    <property type="entry name" value="GRAM_POS_ANCHORING"/>
    <property type="match status" value="1"/>
</dbReference>
<dbReference type="Pfam" id="PF00746">
    <property type="entry name" value="Gram_pos_anchor"/>
    <property type="match status" value="1"/>
</dbReference>
<accession>A0ABU8UMB9</accession>
<comment type="caution">
    <text evidence="8">The sequence shown here is derived from an EMBL/GenBank/DDBJ whole genome shotgun (WGS) entry which is preliminary data.</text>
</comment>
<feature type="transmembrane region" description="Helical" evidence="6">
    <location>
        <begin position="96"/>
        <end position="114"/>
    </location>
</feature>
<evidence type="ECO:0000256" key="2">
    <source>
        <dbReference type="ARBA" id="ARBA00022525"/>
    </source>
</evidence>
<evidence type="ECO:0000313" key="8">
    <source>
        <dbReference type="EMBL" id="MEJ8670052.1"/>
    </source>
</evidence>
<feature type="domain" description="Gram-positive cocci surface proteins LPxTG" evidence="7">
    <location>
        <begin position="84"/>
        <end position="123"/>
    </location>
</feature>
<evidence type="ECO:0000256" key="3">
    <source>
        <dbReference type="ARBA" id="ARBA00022729"/>
    </source>
</evidence>
<organism evidence="8 9">
    <name type="scientific">Streptomyces machairae</name>
    <dbReference type="NCBI Taxonomy" id="3134109"/>
    <lineage>
        <taxon>Bacteria</taxon>
        <taxon>Bacillati</taxon>
        <taxon>Actinomycetota</taxon>
        <taxon>Actinomycetes</taxon>
        <taxon>Kitasatosporales</taxon>
        <taxon>Streptomycetaceae</taxon>
        <taxon>Streptomyces</taxon>
    </lineage>
</organism>
<keyword evidence="1" id="KW-0134">Cell wall</keyword>
<evidence type="ECO:0000313" key="9">
    <source>
        <dbReference type="Proteomes" id="UP001376459"/>
    </source>
</evidence>
<keyword evidence="4" id="KW-0572">Peptidoglycan-anchor</keyword>
<protein>
    <submittedName>
        <fullName evidence="8">LPXTG cell wall anchor domain-containing protein</fullName>
    </submittedName>
</protein>
<dbReference type="InterPro" id="IPR019931">
    <property type="entry name" value="LPXTG_anchor"/>
</dbReference>
<keyword evidence="3" id="KW-0732">Signal</keyword>
<evidence type="ECO:0000256" key="6">
    <source>
        <dbReference type="SAM" id="Phobius"/>
    </source>
</evidence>
<evidence type="ECO:0000256" key="1">
    <source>
        <dbReference type="ARBA" id="ARBA00022512"/>
    </source>
</evidence>
<dbReference type="EMBL" id="JBBKAK010000001">
    <property type="protein sequence ID" value="MEJ8670052.1"/>
    <property type="molecule type" value="Genomic_DNA"/>
</dbReference>
<dbReference type="Proteomes" id="UP001376459">
    <property type="component" value="Unassembled WGS sequence"/>
</dbReference>
<keyword evidence="6" id="KW-0472">Membrane</keyword>
<name>A0ABU8UMB9_9ACTN</name>
<reference evidence="8 9" key="1">
    <citation type="submission" date="2024-03" db="EMBL/GenBank/DDBJ databases">
        <title>Novel Streptomyces species of biotechnological and ecological value are a feature of Machair soil.</title>
        <authorList>
            <person name="Prole J.R."/>
            <person name="Goodfellow M."/>
            <person name="Allenby N."/>
            <person name="Ward A.C."/>
        </authorList>
    </citation>
    <scope>NUCLEOTIDE SEQUENCE [LARGE SCALE GENOMIC DNA]</scope>
    <source>
        <strain evidence="8 9">MS1.AVA.1</strain>
    </source>
</reference>
<keyword evidence="6" id="KW-0812">Transmembrane</keyword>